<dbReference type="OrthoDB" id="2686213at2759"/>
<name>A0A8I2YCK8_9AGAM</name>
<gene>
    <name evidence="1" type="ORF">JVT61DRAFT_14839</name>
</gene>
<protein>
    <submittedName>
        <fullName evidence="1">Uncharacterized protein</fullName>
    </submittedName>
</protein>
<evidence type="ECO:0000313" key="2">
    <source>
        <dbReference type="Proteomes" id="UP000683000"/>
    </source>
</evidence>
<evidence type="ECO:0000313" key="1">
    <source>
        <dbReference type="EMBL" id="KAG6369469.1"/>
    </source>
</evidence>
<dbReference type="EMBL" id="JAGFBS010000080">
    <property type="protein sequence ID" value="KAG6369469.1"/>
    <property type="molecule type" value="Genomic_DNA"/>
</dbReference>
<comment type="caution">
    <text evidence="1">The sequence shown here is derived from an EMBL/GenBank/DDBJ whole genome shotgun (WGS) entry which is preliminary data.</text>
</comment>
<accession>A0A8I2YCK8</accession>
<sequence length="739" mass="82519">MESGYGIKNSNNPSFCYALLGELENLVPECRSQWLEGITMDTISFFLRRLLASSPDQTVSLKILGLLRTVRRKVFSWVEELSSKLVETPGDEELRGFLRDAAVICRSTFDVDLCWTRQTPSSGDTDVLLSCAILIHDHTPSKVSSLPAYSQLLLDRDRRLSLRLESVVSNIIQADPNDQGVDPAISCVWSDYRPGSMWTPLQSPNSRWFTCTTAPSAGQMSQVVHYNLLDGSLLVSEKPLGRLPKEILRHPLCNLIFGKHVLDVIPGDLPGMDYLIRGTISGHKVYFSLKNDSDLVIRAKHDTGDLYIIELIPQEKLKGDLPAVLIEGHAHWLNLSTSVMEIQPLDSLWEASLENWMIECTPGQYRMRKGNEHLIDVRSQTWVMVSSLLGMLDNPQNLLVTVSPNDSSRPTLLMHLSVFLPRYGLSFYVDDDGDLQSRNMRGMVYDENQSIGTLFGLVNRLVLRPKSRDANAIELIPRCILVPDGEISSHKDGHHVRVKVDTRRSALGRVTYQSYKVDTELGCLTGNASLTNKLYCAYLHALTSGCGTDPLTGRTGTEEALSLLRSASCWSIMKLGPREAELLAWIASICPKRTWYPVHLKCMQKVEWPDLPAGTQHHDLYVIANGIKEHCERILLFQEKQSSTLFASFPLQDEHLLKRGALRAAYLSPFEISGQSSGGNLDVRYSARDLVEVDSAERRAYTAATAVRHRTVDPSTAKNILSMVQTWKASVSGDATLSL</sequence>
<reference evidence="1" key="1">
    <citation type="submission" date="2021-03" db="EMBL/GenBank/DDBJ databases">
        <title>Evolutionary innovations through gain and loss of genes in the ectomycorrhizal Boletales.</title>
        <authorList>
            <person name="Wu G."/>
            <person name="Miyauchi S."/>
            <person name="Morin E."/>
            <person name="Yang Z.-L."/>
            <person name="Xu J."/>
            <person name="Martin F.M."/>
        </authorList>
    </citation>
    <scope>NUCLEOTIDE SEQUENCE</scope>
    <source>
        <strain evidence="1">BR01</strain>
    </source>
</reference>
<dbReference type="Proteomes" id="UP000683000">
    <property type="component" value="Unassembled WGS sequence"/>
</dbReference>
<keyword evidence="2" id="KW-1185">Reference proteome</keyword>
<proteinExistence type="predicted"/>
<organism evidence="1 2">
    <name type="scientific">Boletus reticuloceps</name>
    <dbReference type="NCBI Taxonomy" id="495285"/>
    <lineage>
        <taxon>Eukaryota</taxon>
        <taxon>Fungi</taxon>
        <taxon>Dikarya</taxon>
        <taxon>Basidiomycota</taxon>
        <taxon>Agaricomycotina</taxon>
        <taxon>Agaricomycetes</taxon>
        <taxon>Agaricomycetidae</taxon>
        <taxon>Boletales</taxon>
        <taxon>Boletineae</taxon>
        <taxon>Boletaceae</taxon>
        <taxon>Boletoideae</taxon>
        <taxon>Boletus</taxon>
    </lineage>
</organism>
<dbReference type="AlphaFoldDB" id="A0A8I2YCK8"/>